<organism evidence="1 2">
    <name type="scientific">Thetidibacter halocola</name>
    <dbReference type="NCBI Taxonomy" id="2827239"/>
    <lineage>
        <taxon>Bacteria</taxon>
        <taxon>Pseudomonadati</taxon>
        <taxon>Pseudomonadota</taxon>
        <taxon>Alphaproteobacteria</taxon>
        <taxon>Rhodobacterales</taxon>
        <taxon>Roseobacteraceae</taxon>
        <taxon>Thetidibacter</taxon>
    </lineage>
</organism>
<dbReference type="AlphaFoldDB" id="A0A8J8B6M1"/>
<dbReference type="RefSeq" id="WP_212534767.1">
    <property type="nucleotide sequence ID" value="NZ_JAGTUU010000001.1"/>
</dbReference>
<name>A0A8J8B6M1_9RHOB</name>
<dbReference type="EMBL" id="JAGTUU010000001">
    <property type="protein sequence ID" value="MBS0122794.1"/>
    <property type="molecule type" value="Genomic_DNA"/>
</dbReference>
<comment type="caution">
    <text evidence="1">The sequence shown here is derived from an EMBL/GenBank/DDBJ whole genome shotgun (WGS) entry which is preliminary data.</text>
</comment>
<dbReference type="Proteomes" id="UP000681356">
    <property type="component" value="Unassembled WGS sequence"/>
</dbReference>
<gene>
    <name evidence="1" type="ORF">KB874_01505</name>
</gene>
<protein>
    <submittedName>
        <fullName evidence="1">Uncharacterized protein</fullName>
    </submittedName>
</protein>
<reference evidence="1" key="1">
    <citation type="submission" date="2021-04" db="EMBL/GenBank/DDBJ databases">
        <authorList>
            <person name="Yoon J."/>
        </authorList>
    </citation>
    <scope>NUCLEOTIDE SEQUENCE</scope>
    <source>
        <strain evidence="1">KMU-90</strain>
    </source>
</reference>
<accession>A0A8J8B6M1</accession>
<keyword evidence="2" id="KW-1185">Reference proteome</keyword>
<evidence type="ECO:0000313" key="2">
    <source>
        <dbReference type="Proteomes" id="UP000681356"/>
    </source>
</evidence>
<sequence>MIQPATRKRDIPPEPVAVIGGAEHPVGRCLLERLVARGLRGVAIGADEECLMNIARAVGPMVDTLGLRPGRGALFTHLREAWGAMPVTVYVDLMALAETPEAQGSERIARAAALAAALGQGIRAGSARGVIAVPRIEGSDAAPRSFEGLVRQLDSDLRPGRMLGLSFPPHPDWTGAEIDSAADAILSLSENASRGLKGGVILSWNPQEAGALGQDRLTDEG</sequence>
<evidence type="ECO:0000313" key="1">
    <source>
        <dbReference type="EMBL" id="MBS0122794.1"/>
    </source>
</evidence>
<proteinExistence type="predicted"/>